<accession>X1EQB1</accession>
<dbReference type="AlphaFoldDB" id="X1EQB1"/>
<name>X1EQB1_9ZZZZ</name>
<organism evidence="1">
    <name type="scientific">marine sediment metagenome</name>
    <dbReference type="NCBI Taxonomy" id="412755"/>
    <lineage>
        <taxon>unclassified sequences</taxon>
        <taxon>metagenomes</taxon>
        <taxon>ecological metagenomes</taxon>
    </lineage>
</organism>
<evidence type="ECO:0008006" key="2">
    <source>
        <dbReference type="Google" id="ProtNLM"/>
    </source>
</evidence>
<reference evidence="1" key="1">
    <citation type="journal article" date="2014" name="Front. Microbiol.">
        <title>High frequency of phylogenetically diverse reductive dehalogenase-homologous genes in deep subseafloor sedimentary metagenomes.</title>
        <authorList>
            <person name="Kawai M."/>
            <person name="Futagami T."/>
            <person name="Toyoda A."/>
            <person name="Takaki Y."/>
            <person name="Nishi S."/>
            <person name="Hori S."/>
            <person name="Arai W."/>
            <person name="Tsubouchi T."/>
            <person name="Morono Y."/>
            <person name="Uchiyama I."/>
            <person name="Ito T."/>
            <person name="Fujiyama A."/>
            <person name="Inagaki F."/>
            <person name="Takami H."/>
        </authorList>
    </citation>
    <scope>NUCLEOTIDE SEQUENCE</scope>
    <source>
        <strain evidence="1">Expedition CK06-06</strain>
    </source>
</reference>
<dbReference type="InterPro" id="IPR036439">
    <property type="entry name" value="Dockerin_dom_sf"/>
</dbReference>
<dbReference type="GO" id="GO:0000272">
    <property type="term" value="P:polysaccharide catabolic process"/>
    <property type="evidence" value="ECO:0007669"/>
    <property type="project" value="InterPro"/>
</dbReference>
<evidence type="ECO:0000313" key="1">
    <source>
        <dbReference type="EMBL" id="GAH35566.1"/>
    </source>
</evidence>
<comment type="caution">
    <text evidence="1">The sequence shown here is derived from an EMBL/GenBank/DDBJ whole genome shotgun (WGS) entry which is preliminary data.</text>
</comment>
<dbReference type="Gene3D" id="1.10.1330.10">
    <property type="entry name" value="Dockerin domain"/>
    <property type="match status" value="1"/>
</dbReference>
<sequence>MFRFIGLADMNNGPYHPPAEALIPNGIFIMMEYYVANDQNLGDQFLPINFVWFDCGDNTFSDPTGNDLYVDTRIFNPEGLLIWDETDDDAFPESSRIFGVGTPDECIQEVEGKPAPIRCVEFNHGGICVVHPDSIDDRGDINLNGVAYEIADAVVLSNYFIYGLSAFTVSVAGQIAASDVNADGLTLSVADLVYLIRVIIGDADPI</sequence>
<feature type="non-terminal residue" evidence="1">
    <location>
        <position position="206"/>
    </location>
</feature>
<gene>
    <name evidence="1" type="ORF">S03H2_24135</name>
</gene>
<protein>
    <recommendedName>
        <fullName evidence="2">Dockerin domain-containing protein</fullName>
    </recommendedName>
</protein>
<dbReference type="EMBL" id="BARU01013328">
    <property type="protein sequence ID" value="GAH35566.1"/>
    <property type="molecule type" value="Genomic_DNA"/>
</dbReference>
<proteinExistence type="predicted"/>